<protein>
    <submittedName>
        <fullName evidence="1">Unnamed protein product</fullName>
    </submittedName>
</protein>
<gene>
    <name evidence="1" type="ORF">Amon02_000971100</name>
</gene>
<proteinExistence type="predicted"/>
<name>A0ACB5TTN7_AMBMO</name>
<evidence type="ECO:0000313" key="2">
    <source>
        <dbReference type="Proteomes" id="UP001165064"/>
    </source>
</evidence>
<evidence type="ECO:0000313" key="1">
    <source>
        <dbReference type="EMBL" id="GME95082.1"/>
    </source>
</evidence>
<reference evidence="1" key="1">
    <citation type="submission" date="2023-04" db="EMBL/GenBank/DDBJ databases">
        <title>Ambrosiozyma monospora NBRC 10751.</title>
        <authorList>
            <person name="Ichikawa N."/>
            <person name="Sato H."/>
            <person name="Tonouchi N."/>
        </authorList>
    </citation>
    <scope>NUCLEOTIDE SEQUENCE</scope>
    <source>
        <strain evidence="1">NBRC 10751</strain>
    </source>
</reference>
<comment type="caution">
    <text evidence="1">The sequence shown here is derived from an EMBL/GenBank/DDBJ whole genome shotgun (WGS) entry which is preliminary data.</text>
</comment>
<organism evidence="1 2">
    <name type="scientific">Ambrosiozyma monospora</name>
    <name type="common">Yeast</name>
    <name type="synonym">Endomycopsis monosporus</name>
    <dbReference type="NCBI Taxonomy" id="43982"/>
    <lineage>
        <taxon>Eukaryota</taxon>
        <taxon>Fungi</taxon>
        <taxon>Dikarya</taxon>
        <taxon>Ascomycota</taxon>
        <taxon>Saccharomycotina</taxon>
        <taxon>Pichiomycetes</taxon>
        <taxon>Pichiales</taxon>
        <taxon>Pichiaceae</taxon>
        <taxon>Ambrosiozyma</taxon>
    </lineage>
</organism>
<dbReference type="EMBL" id="BSXS01009269">
    <property type="protein sequence ID" value="GME95082.1"/>
    <property type="molecule type" value="Genomic_DNA"/>
</dbReference>
<keyword evidence="2" id="KW-1185">Reference proteome</keyword>
<accession>A0ACB5TTN7</accession>
<sequence length="247" mass="27017">MTLIYCILQDKLEWSIEVSTSLQSCSTALFVIAERLPITKKIVRDPFEKFLSKTMEHVREKEELKKQNQVMDAVSVGKPEIPSPANSAATPNTNFKIGNVNVLDNAPAAPFQNLLLALDMPSDHFQVGSPSVMTAPSPQLSNLRSDISNYHEPFNNATSGGAVNVTLKEEIAPQPSSVNGSTEISVDSRPAVENNLEDKALHFQQQSDELWKIITDNTLLAWDNNGELISTDSLDLLYGNGGADGHI</sequence>
<dbReference type="Proteomes" id="UP001165064">
    <property type="component" value="Unassembled WGS sequence"/>
</dbReference>